<feature type="chain" id="PRO_5039171612" description="Leucine-binding protein domain-containing protein" evidence="4">
    <location>
        <begin position="23"/>
        <end position="496"/>
    </location>
</feature>
<evidence type="ECO:0000256" key="4">
    <source>
        <dbReference type="SAM" id="SignalP"/>
    </source>
</evidence>
<protein>
    <recommendedName>
        <fullName evidence="5">Leucine-binding protein domain-containing protein</fullName>
    </recommendedName>
</protein>
<dbReference type="SUPFAM" id="SSF53822">
    <property type="entry name" value="Periplasmic binding protein-like I"/>
    <property type="match status" value="1"/>
</dbReference>
<accession>A0A3N0CGS0</accession>
<evidence type="ECO:0000256" key="2">
    <source>
        <dbReference type="ARBA" id="ARBA00022729"/>
    </source>
</evidence>
<name>A0A3N0CGS0_9ACTN</name>
<evidence type="ECO:0000256" key="3">
    <source>
        <dbReference type="SAM" id="MobiDB-lite"/>
    </source>
</evidence>
<organism evidence="6 7">
    <name type="scientific">Nocardioides marmoriginsengisoli</name>
    <dbReference type="NCBI Taxonomy" id="661483"/>
    <lineage>
        <taxon>Bacteria</taxon>
        <taxon>Bacillati</taxon>
        <taxon>Actinomycetota</taxon>
        <taxon>Actinomycetes</taxon>
        <taxon>Propionibacteriales</taxon>
        <taxon>Nocardioidaceae</taxon>
        <taxon>Nocardioides</taxon>
    </lineage>
</organism>
<evidence type="ECO:0000313" key="6">
    <source>
        <dbReference type="EMBL" id="RNL62509.1"/>
    </source>
</evidence>
<dbReference type="EMBL" id="RJSE01000007">
    <property type="protein sequence ID" value="RNL62509.1"/>
    <property type="molecule type" value="Genomic_DNA"/>
</dbReference>
<proteinExistence type="inferred from homology"/>
<feature type="domain" description="Leucine-binding protein" evidence="5">
    <location>
        <begin position="107"/>
        <end position="455"/>
    </location>
</feature>
<reference evidence="6 7" key="1">
    <citation type="submission" date="2018-11" db="EMBL/GenBank/DDBJ databases">
        <authorList>
            <person name="Li F."/>
        </authorList>
    </citation>
    <scope>NUCLEOTIDE SEQUENCE [LARGE SCALE GENOMIC DNA]</scope>
    <source>
        <strain evidence="6 7">Gsoil 097</strain>
    </source>
</reference>
<feature type="region of interest" description="Disordered" evidence="3">
    <location>
        <begin position="26"/>
        <end position="47"/>
    </location>
</feature>
<feature type="signal peptide" evidence="4">
    <location>
        <begin position="1"/>
        <end position="22"/>
    </location>
</feature>
<keyword evidence="2 4" id="KW-0732">Signal</keyword>
<dbReference type="Gene3D" id="3.40.50.2300">
    <property type="match status" value="2"/>
</dbReference>
<dbReference type="AlphaFoldDB" id="A0A3N0CGS0"/>
<evidence type="ECO:0000259" key="5">
    <source>
        <dbReference type="Pfam" id="PF13458"/>
    </source>
</evidence>
<comment type="caution">
    <text evidence="6">The sequence shown here is derived from an EMBL/GenBank/DDBJ whole genome shotgun (WGS) entry which is preliminary data.</text>
</comment>
<keyword evidence="7" id="KW-1185">Reference proteome</keyword>
<dbReference type="OrthoDB" id="5187845at2"/>
<sequence length="496" mass="52786">MRNVSTRMAAVAGLCCLLLATACTTDGSGTSDSKPDGGDSGPGIAESFDSRFTGNEEFCRPAADAPDEAPKATAPGITADEVVIANIRLKIEDLEKVGFAFDNGDQADQAQVFVDYINDKCGGINGRKLKLETIAQPVPGFGGDPEVEAQQTCTKVADELHAVVAFSYSGVGNPLASCLSGPKKTGFVTTYDLGKRDFAQADGRLFSVNHSPENILKYAALEMVDELKGKKVGVVYGDQDPNGQVVQEGLVATLEDEGVDVARVDALGCADGKCTEGLIPSVQGMRSDKVDVVFPLLDTINLPTYLREMVTQGFKPGDVQFVNSSFMAQDSELVTGKMVEFGGKEAGELYDGATIWSGSRAGEHRIDGFEPDPFVAMCNETYAANSTKVTKPYDQYEDEDNRRASSVASHCAGVRMLARAIEAAGANPTREDIYEVLGNFGKFDHGEGLPASFRPGKPTGPDAVVREKFSFPCKLKVSNAVGHCIEPVSDFLPLPD</sequence>
<dbReference type="Pfam" id="PF13458">
    <property type="entry name" value="Peripla_BP_6"/>
    <property type="match status" value="1"/>
</dbReference>
<gene>
    <name evidence="6" type="ORF">EFK50_12125</name>
</gene>
<dbReference type="Proteomes" id="UP000267128">
    <property type="component" value="Unassembled WGS sequence"/>
</dbReference>
<dbReference type="PROSITE" id="PS51257">
    <property type="entry name" value="PROKAR_LIPOPROTEIN"/>
    <property type="match status" value="1"/>
</dbReference>
<dbReference type="InterPro" id="IPR028082">
    <property type="entry name" value="Peripla_BP_I"/>
</dbReference>
<evidence type="ECO:0000313" key="7">
    <source>
        <dbReference type="Proteomes" id="UP000267128"/>
    </source>
</evidence>
<comment type="similarity">
    <text evidence="1">Belongs to the leucine-binding protein family.</text>
</comment>
<evidence type="ECO:0000256" key="1">
    <source>
        <dbReference type="ARBA" id="ARBA00010062"/>
    </source>
</evidence>
<dbReference type="InterPro" id="IPR028081">
    <property type="entry name" value="Leu-bd"/>
</dbReference>